<dbReference type="PANTHER" id="PTHR34071:SF2">
    <property type="entry name" value="FLAVIN-NUCLEOTIDE-BINDING PROTEIN"/>
    <property type="match status" value="1"/>
</dbReference>
<evidence type="ECO:0008006" key="3">
    <source>
        <dbReference type="Google" id="ProtNLM"/>
    </source>
</evidence>
<dbReference type="RefSeq" id="WP_173082476.1">
    <property type="nucleotide sequence ID" value="NZ_BLTE01000004.1"/>
</dbReference>
<proteinExistence type="predicted"/>
<dbReference type="Proteomes" id="UP000494245">
    <property type="component" value="Unassembled WGS sequence"/>
</dbReference>
<dbReference type="AlphaFoldDB" id="A0A6V8LR42"/>
<keyword evidence="2" id="KW-1185">Reference proteome</keyword>
<dbReference type="InterPro" id="IPR024747">
    <property type="entry name" value="Pyridox_Oxase-rel"/>
</dbReference>
<evidence type="ECO:0000313" key="1">
    <source>
        <dbReference type="EMBL" id="GFK93450.1"/>
    </source>
</evidence>
<protein>
    <recommendedName>
        <fullName evidence="3">Flavin-nucleotide-binding protein</fullName>
    </recommendedName>
</protein>
<comment type="caution">
    <text evidence="1">The sequence shown here is derived from an EMBL/GenBank/DDBJ whole genome shotgun (WGS) entry which is preliminary data.</text>
</comment>
<evidence type="ECO:0000313" key="2">
    <source>
        <dbReference type="Proteomes" id="UP000494245"/>
    </source>
</evidence>
<organism evidence="1 2">
    <name type="scientific">Fundidesulfovibrio magnetotacticus</name>
    <dbReference type="NCBI Taxonomy" id="2730080"/>
    <lineage>
        <taxon>Bacteria</taxon>
        <taxon>Pseudomonadati</taxon>
        <taxon>Thermodesulfobacteriota</taxon>
        <taxon>Desulfovibrionia</taxon>
        <taxon>Desulfovibrionales</taxon>
        <taxon>Desulfovibrionaceae</taxon>
        <taxon>Fundidesulfovibrio</taxon>
    </lineage>
</organism>
<reference evidence="1 2" key="2">
    <citation type="submission" date="2020-05" db="EMBL/GenBank/DDBJ databases">
        <title>Draft genome sequence of Desulfovibrio sp. strainFSS-1.</title>
        <authorList>
            <person name="Shimoshige H."/>
            <person name="Kobayashi H."/>
            <person name="Maekawa T."/>
        </authorList>
    </citation>
    <scope>NUCLEOTIDE SEQUENCE [LARGE SCALE GENOMIC DNA]</scope>
    <source>
        <strain evidence="1 2">SIID29052-01</strain>
    </source>
</reference>
<name>A0A6V8LR42_9BACT</name>
<dbReference type="SUPFAM" id="SSF50475">
    <property type="entry name" value="FMN-binding split barrel"/>
    <property type="match status" value="1"/>
</dbReference>
<sequence length="177" mass="19391">MRKSDREVLDPIVVEALLQRAEYVHLALRDGEETYSVPVSFGYRDRALYFHGAAEGRKARALRACDRVSFSAVVECELARQIKACAYSAHYKSVCGSGRATILTDPEEKAAALDVIMGHYEGPTGPYPPEMLKRTEVVRLDVEVLSGKANPPWQGGVELDDDECLGCEDADDALGAD</sequence>
<reference evidence="1 2" key="1">
    <citation type="submission" date="2020-04" db="EMBL/GenBank/DDBJ databases">
        <authorList>
            <consortium name="Desulfovibrio sp. FSS-1 genome sequencing consortium"/>
            <person name="Shimoshige H."/>
            <person name="Kobayashi H."/>
            <person name="Maekawa T."/>
        </authorList>
    </citation>
    <scope>NUCLEOTIDE SEQUENCE [LARGE SCALE GENOMIC DNA]</scope>
    <source>
        <strain evidence="1 2">SIID29052-01</strain>
    </source>
</reference>
<gene>
    <name evidence="1" type="ORF">NNJEOMEG_01283</name>
</gene>
<accession>A0A6V8LR42</accession>
<dbReference type="EMBL" id="BLTE01000004">
    <property type="protein sequence ID" value="GFK93450.1"/>
    <property type="molecule type" value="Genomic_DNA"/>
</dbReference>
<dbReference type="Pfam" id="PF12900">
    <property type="entry name" value="Pyridox_ox_2"/>
    <property type="match status" value="1"/>
</dbReference>
<dbReference type="Gene3D" id="2.30.110.10">
    <property type="entry name" value="Electron Transport, Fmn-binding Protein, Chain A"/>
    <property type="match status" value="1"/>
</dbReference>
<dbReference type="InterPro" id="IPR012349">
    <property type="entry name" value="Split_barrel_FMN-bd"/>
</dbReference>
<dbReference type="PANTHER" id="PTHR34071">
    <property type="entry name" value="5-NITROIMIDAZOLE ANTIBIOTICS RESISTANCE PROTEIN, NIMA-FAMILY-RELATED PROTEIN-RELATED"/>
    <property type="match status" value="1"/>
</dbReference>